<reference evidence="2" key="1">
    <citation type="submission" date="2018-05" db="EMBL/GenBank/DDBJ databases">
        <authorList>
            <person name="Lanie J.A."/>
            <person name="Ng W.-L."/>
            <person name="Kazmierczak K.M."/>
            <person name="Andrzejewski T.M."/>
            <person name="Davidsen T.M."/>
            <person name="Wayne K.J."/>
            <person name="Tettelin H."/>
            <person name="Glass J.I."/>
            <person name="Rusch D."/>
            <person name="Podicherti R."/>
            <person name="Tsui H.-C.T."/>
            <person name="Winkler M.E."/>
        </authorList>
    </citation>
    <scope>NUCLEOTIDE SEQUENCE</scope>
</reference>
<evidence type="ECO:0000259" key="1">
    <source>
        <dbReference type="Pfam" id="PF11638"/>
    </source>
</evidence>
<dbReference type="EMBL" id="UINC01200550">
    <property type="protein sequence ID" value="SVE19486.1"/>
    <property type="molecule type" value="Genomic_DNA"/>
</dbReference>
<proteinExistence type="predicted"/>
<name>A0A383BH27_9ZZZZ</name>
<feature type="non-terminal residue" evidence="2">
    <location>
        <position position="79"/>
    </location>
</feature>
<sequence>MRSELVVVEVLGTEATEIWESCSEAIKSQVSDVVWQVTFSSVQAMAIDGDRLLLQVPSTVVRDRIEGRYRELVDETLAE</sequence>
<evidence type="ECO:0000313" key="2">
    <source>
        <dbReference type="EMBL" id="SVE19486.1"/>
    </source>
</evidence>
<gene>
    <name evidence="2" type="ORF">METZ01_LOCUS472340</name>
</gene>
<dbReference type="InterPro" id="IPR024633">
    <property type="entry name" value="DnaA_N_dom"/>
</dbReference>
<dbReference type="Pfam" id="PF11638">
    <property type="entry name" value="DnaA_N"/>
    <property type="match status" value="1"/>
</dbReference>
<protein>
    <recommendedName>
        <fullName evidence="1">DnaA N-terminal domain-containing protein</fullName>
    </recommendedName>
</protein>
<feature type="domain" description="DnaA N-terminal" evidence="1">
    <location>
        <begin position="17"/>
        <end position="78"/>
    </location>
</feature>
<dbReference type="Gene3D" id="3.30.300.180">
    <property type="match status" value="1"/>
</dbReference>
<dbReference type="InterPro" id="IPR038454">
    <property type="entry name" value="DnaA_N_sf"/>
</dbReference>
<organism evidence="2">
    <name type="scientific">marine metagenome</name>
    <dbReference type="NCBI Taxonomy" id="408172"/>
    <lineage>
        <taxon>unclassified sequences</taxon>
        <taxon>metagenomes</taxon>
        <taxon>ecological metagenomes</taxon>
    </lineage>
</organism>
<accession>A0A383BH27</accession>
<dbReference type="AlphaFoldDB" id="A0A383BH27"/>